<dbReference type="EMBL" id="LR796189">
    <property type="protein sequence ID" value="CAB4125306.1"/>
    <property type="molecule type" value="Genomic_DNA"/>
</dbReference>
<organism evidence="1">
    <name type="scientific">uncultured Caudovirales phage</name>
    <dbReference type="NCBI Taxonomy" id="2100421"/>
    <lineage>
        <taxon>Viruses</taxon>
        <taxon>Duplodnaviria</taxon>
        <taxon>Heunggongvirae</taxon>
        <taxon>Uroviricota</taxon>
        <taxon>Caudoviricetes</taxon>
        <taxon>Peduoviridae</taxon>
        <taxon>Maltschvirus</taxon>
        <taxon>Maltschvirus maltsch</taxon>
    </lineage>
</organism>
<sequence length="117" mass="13710">MLLLAFNPFLIGEFMRLMQINKFVEPDLAYLTIRKKYDDKLEHIYCSFSFINNICIMEKCEADGSPITNSWDVSKEYIACKLEEGHVMIMDMRIGWVRADEATEKYIEILADKELLS</sequence>
<evidence type="ECO:0000313" key="1">
    <source>
        <dbReference type="EMBL" id="CAB4125306.1"/>
    </source>
</evidence>
<proteinExistence type="predicted"/>
<name>A0A6J5KW79_9CAUD</name>
<gene>
    <name evidence="1" type="ORF">UFOVP53_105</name>
</gene>
<reference evidence="1" key="1">
    <citation type="submission" date="2020-04" db="EMBL/GenBank/DDBJ databases">
        <authorList>
            <person name="Chiriac C."/>
            <person name="Salcher M."/>
            <person name="Ghai R."/>
            <person name="Kavagutti S V."/>
        </authorList>
    </citation>
    <scope>NUCLEOTIDE SEQUENCE</scope>
</reference>
<accession>A0A6J5KW79</accession>
<protein>
    <submittedName>
        <fullName evidence="1">Uncharacterized protein</fullName>
    </submittedName>
</protein>